<organism evidence="1 2">
    <name type="scientific">Nocardia cyriacigeorgica</name>
    <dbReference type="NCBI Taxonomy" id="135487"/>
    <lineage>
        <taxon>Bacteria</taxon>
        <taxon>Bacillati</taxon>
        <taxon>Actinomycetota</taxon>
        <taxon>Actinomycetes</taxon>
        <taxon>Mycobacteriales</taxon>
        <taxon>Nocardiaceae</taxon>
        <taxon>Nocardia</taxon>
    </lineage>
</organism>
<comment type="caution">
    <text evidence="1">The sequence shown here is derived from an EMBL/GenBank/DDBJ whole genome shotgun (WGS) entry which is preliminary data.</text>
</comment>
<name>A0A6P1DBR2_9NOCA</name>
<dbReference type="AlphaFoldDB" id="A0A6P1DBR2"/>
<sequence length="59" mass="6466">MENVHVGDRVLLVVGGVSVFEVRDVLDPQHALVESVEEDAPGRYPFLARIVDLVPADPE</sequence>
<proteinExistence type="predicted"/>
<evidence type="ECO:0000313" key="2">
    <source>
        <dbReference type="Proteomes" id="UP000468928"/>
    </source>
</evidence>
<reference evidence="1 2" key="1">
    <citation type="submission" date="2020-01" db="EMBL/GenBank/DDBJ databases">
        <title>Genetics and antimicrobial susceptibilities of Nocardia species isolated from the soil; a comparison with species isolated from humans.</title>
        <authorList>
            <person name="Carrasco G."/>
            <person name="Monzon S."/>
            <person name="Sansegundo M."/>
            <person name="Garcia E."/>
            <person name="Garrido N."/>
            <person name="Medina M.J."/>
            <person name="Villalon P."/>
            <person name="Ramirez-Arocha A.C."/>
            <person name="Jimenez P."/>
            <person name="Cuesta I."/>
            <person name="Valdezate S."/>
        </authorList>
    </citation>
    <scope>NUCLEOTIDE SEQUENCE [LARGE SCALE GENOMIC DNA]</scope>
    <source>
        <strain evidence="1 2">CNM20110639</strain>
    </source>
</reference>
<dbReference type="EMBL" id="JAAGUZ010000133">
    <property type="protein sequence ID" value="NEW48195.1"/>
    <property type="molecule type" value="Genomic_DNA"/>
</dbReference>
<accession>A0A6P1DBR2</accession>
<evidence type="ECO:0000313" key="1">
    <source>
        <dbReference type="EMBL" id="NEW48195.1"/>
    </source>
</evidence>
<dbReference type="Proteomes" id="UP000468928">
    <property type="component" value="Unassembled WGS sequence"/>
</dbReference>
<dbReference type="RefSeq" id="WP_163830348.1">
    <property type="nucleotide sequence ID" value="NZ_JAAGUZ010000133.1"/>
</dbReference>
<gene>
    <name evidence="1" type="ORF">GV789_27785</name>
</gene>
<protein>
    <submittedName>
        <fullName evidence="1">Uncharacterized protein</fullName>
    </submittedName>
</protein>